<protein>
    <submittedName>
        <fullName evidence="1">Heme-binding protein</fullName>
    </submittedName>
</protein>
<dbReference type="Gene3D" id="3.30.450.150">
    <property type="entry name" value="Haem-degrading domain"/>
    <property type="match status" value="1"/>
</dbReference>
<accession>A0ABP4ESJ8</accession>
<dbReference type="PANTHER" id="PTHR34309">
    <property type="entry name" value="SLR1406 PROTEIN"/>
    <property type="match status" value="1"/>
</dbReference>
<gene>
    <name evidence="1" type="ORF">GCM10009606_00640</name>
</gene>
<sequence length="138" mass="13515">MGSLSLKQAQAALEACLAKAEEIGSPSSVAVMDDGRELLAFARMDEALLASAAISQAKAYTSRSLGCDTRDVEALAQPGGALFGLHTAHLAAGRALVTFGGGVLVSIDGKPAGAIGVAGGTPDQDHEIAAAGAAAVAG</sequence>
<dbReference type="RefSeq" id="WP_343904619.1">
    <property type="nucleotide sequence ID" value="NZ_BAAAJE010000001.1"/>
</dbReference>
<dbReference type="InterPro" id="IPR038084">
    <property type="entry name" value="PduO/GlcC-like_sf"/>
</dbReference>
<comment type="caution">
    <text evidence="1">The sequence shown here is derived from an EMBL/GenBank/DDBJ whole genome shotgun (WGS) entry which is preliminary data.</text>
</comment>
<dbReference type="InterPro" id="IPR005624">
    <property type="entry name" value="PduO/GlcC-like"/>
</dbReference>
<dbReference type="InterPro" id="IPR052517">
    <property type="entry name" value="GlcG_carb_metab_protein"/>
</dbReference>
<evidence type="ECO:0000313" key="2">
    <source>
        <dbReference type="Proteomes" id="UP001499979"/>
    </source>
</evidence>
<keyword evidence="2" id="KW-1185">Reference proteome</keyword>
<dbReference type="EMBL" id="BAAAJE010000001">
    <property type="protein sequence ID" value="GAA1124905.1"/>
    <property type="molecule type" value="Genomic_DNA"/>
</dbReference>
<proteinExistence type="predicted"/>
<name>A0ABP4ESJ8_9ACTN</name>
<dbReference type="PANTHER" id="PTHR34309:SF1">
    <property type="entry name" value="PROTEIN GLCG"/>
    <property type="match status" value="1"/>
</dbReference>
<dbReference type="SUPFAM" id="SSF143744">
    <property type="entry name" value="GlcG-like"/>
    <property type="match status" value="1"/>
</dbReference>
<dbReference type="Pfam" id="PF03928">
    <property type="entry name" value="HbpS-like"/>
    <property type="match status" value="1"/>
</dbReference>
<evidence type="ECO:0000313" key="1">
    <source>
        <dbReference type="EMBL" id="GAA1124905.1"/>
    </source>
</evidence>
<organism evidence="1 2">
    <name type="scientific">Nocardioides aquiterrae</name>
    <dbReference type="NCBI Taxonomy" id="203799"/>
    <lineage>
        <taxon>Bacteria</taxon>
        <taxon>Bacillati</taxon>
        <taxon>Actinomycetota</taxon>
        <taxon>Actinomycetes</taxon>
        <taxon>Propionibacteriales</taxon>
        <taxon>Nocardioidaceae</taxon>
        <taxon>Nocardioides</taxon>
    </lineage>
</organism>
<reference evidence="2" key="1">
    <citation type="journal article" date="2019" name="Int. J. Syst. Evol. Microbiol.">
        <title>The Global Catalogue of Microorganisms (GCM) 10K type strain sequencing project: providing services to taxonomists for standard genome sequencing and annotation.</title>
        <authorList>
            <consortium name="The Broad Institute Genomics Platform"/>
            <consortium name="The Broad Institute Genome Sequencing Center for Infectious Disease"/>
            <person name="Wu L."/>
            <person name="Ma J."/>
        </authorList>
    </citation>
    <scope>NUCLEOTIDE SEQUENCE [LARGE SCALE GENOMIC DNA]</scope>
    <source>
        <strain evidence="2">JCM 11813</strain>
    </source>
</reference>
<dbReference type="Proteomes" id="UP001499979">
    <property type="component" value="Unassembled WGS sequence"/>
</dbReference>